<evidence type="ECO:0000313" key="3">
    <source>
        <dbReference type="Proteomes" id="UP000823388"/>
    </source>
</evidence>
<feature type="region of interest" description="Disordered" evidence="1">
    <location>
        <begin position="132"/>
        <end position="157"/>
    </location>
</feature>
<keyword evidence="3" id="KW-1185">Reference proteome</keyword>
<comment type="caution">
    <text evidence="2">The sequence shown here is derived from an EMBL/GenBank/DDBJ whole genome shotgun (WGS) entry which is preliminary data.</text>
</comment>
<protein>
    <submittedName>
        <fullName evidence="2">Uncharacterized protein</fullName>
    </submittedName>
</protein>
<reference evidence="2" key="1">
    <citation type="submission" date="2020-05" db="EMBL/GenBank/DDBJ databases">
        <title>WGS assembly of Panicum virgatum.</title>
        <authorList>
            <person name="Lovell J.T."/>
            <person name="Jenkins J."/>
            <person name="Shu S."/>
            <person name="Juenger T.E."/>
            <person name="Schmutz J."/>
        </authorList>
    </citation>
    <scope>NUCLEOTIDE SEQUENCE</scope>
    <source>
        <strain evidence="2">AP13</strain>
    </source>
</reference>
<proteinExistence type="predicted"/>
<dbReference type="AlphaFoldDB" id="A0A8T0N3W0"/>
<dbReference type="EMBL" id="CM029054">
    <property type="protein sequence ID" value="KAG2542779.1"/>
    <property type="molecule type" value="Genomic_DNA"/>
</dbReference>
<evidence type="ECO:0000313" key="2">
    <source>
        <dbReference type="EMBL" id="KAG2542779.1"/>
    </source>
</evidence>
<dbReference type="Proteomes" id="UP000823388">
    <property type="component" value="Chromosome 9N"/>
</dbReference>
<sequence length="358" mass="38936">MHALSRQVVTTETAPLPSCEAMNTLLRCYRPCSRGARCWSPMRPSRRRSAAPGTRRQPCRSPGGTSSTGCRRARAAVLQNSQSVAIWRSARAPCWAASLGFAWNFGLSLAGSSLARQRSQLQAIKIERLGALPGPGSFTKPQTKQGPDQGPDRAHGDIRYSSDDLLALARRGTTVGRALFELPFQCFLLHLHGTVADFHAPPRQPAHDGICSISEAAKTRAAGGAAGTRAVFEETPNRDAVSYAAKVALHFQHRSLPRGEVLFRAAPAAARGALSGYHHARGVRQRWAYRPRARAVRRNADGERRLLDFHGLCLSGTAGMAMMQGYRKQWDAQGSQRDVLTNAMVESNVVAWNVGSIH</sequence>
<gene>
    <name evidence="2" type="ORF">PVAP13_9NG741250</name>
</gene>
<organism evidence="2 3">
    <name type="scientific">Panicum virgatum</name>
    <name type="common">Blackwell switchgrass</name>
    <dbReference type="NCBI Taxonomy" id="38727"/>
    <lineage>
        <taxon>Eukaryota</taxon>
        <taxon>Viridiplantae</taxon>
        <taxon>Streptophyta</taxon>
        <taxon>Embryophyta</taxon>
        <taxon>Tracheophyta</taxon>
        <taxon>Spermatophyta</taxon>
        <taxon>Magnoliopsida</taxon>
        <taxon>Liliopsida</taxon>
        <taxon>Poales</taxon>
        <taxon>Poaceae</taxon>
        <taxon>PACMAD clade</taxon>
        <taxon>Panicoideae</taxon>
        <taxon>Panicodae</taxon>
        <taxon>Paniceae</taxon>
        <taxon>Panicinae</taxon>
        <taxon>Panicum</taxon>
        <taxon>Panicum sect. Hiantes</taxon>
    </lineage>
</organism>
<name>A0A8T0N3W0_PANVG</name>
<feature type="region of interest" description="Disordered" evidence="1">
    <location>
        <begin position="40"/>
        <end position="71"/>
    </location>
</feature>
<accession>A0A8T0N3W0</accession>
<evidence type="ECO:0000256" key="1">
    <source>
        <dbReference type="SAM" id="MobiDB-lite"/>
    </source>
</evidence>